<gene>
    <name evidence="2" type="ORF">BH747_01315</name>
</gene>
<proteinExistence type="predicted"/>
<keyword evidence="1" id="KW-1133">Transmembrane helix</keyword>
<evidence type="ECO:0000256" key="1">
    <source>
        <dbReference type="SAM" id="Phobius"/>
    </source>
</evidence>
<feature type="transmembrane region" description="Helical" evidence="1">
    <location>
        <begin position="7"/>
        <end position="32"/>
    </location>
</feature>
<evidence type="ECO:0000313" key="2">
    <source>
        <dbReference type="EMBL" id="OQO71500.1"/>
    </source>
</evidence>
<keyword evidence="1" id="KW-0472">Membrane</keyword>
<dbReference type="OrthoDB" id="2249586at2"/>
<dbReference type="RefSeq" id="WP_081181674.1">
    <property type="nucleotide sequence ID" value="NZ_MJEA01000001.1"/>
</dbReference>
<dbReference type="Proteomes" id="UP000192477">
    <property type="component" value="Unassembled WGS sequence"/>
</dbReference>
<dbReference type="STRING" id="112904.BH747_01315"/>
<dbReference type="NCBIfam" id="NF033218">
    <property type="entry name" value="anchor_AmaP"/>
    <property type="match status" value="1"/>
</dbReference>
<keyword evidence="1" id="KW-0812">Transmembrane</keyword>
<name>A0A1V8YVN4_9ENTE</name>
<evidence type="ECO:0000313" key="3">
    <source>
        <dbReference type="Proteomes" id="UP000192477"/>
    </source>
</evidence>
<accession>A0A1V8YVN4</accession>
<dbReference type="EMBL" id="MJEA01000001">
    <property type="protein sequence ID" value="OQO71500.1"/>
    <property type="molecule type" value="Genomic_DNA"/>
</dbReference>
<organism evidence="2 3">
    <name type="scientific">Enterococcus villorum</name>
    <dbReference type="NCBI Taxonomy" id="112904"/>
    <lineage>
        <taxon>Bacteria</taxon>
        <taxon>Bacillati</taxon>
        <taxon>Bacillota</taxon>
        <taxon>Bacilli</taxon>
        <taxon>Lactobacillales</taxon>
        <taxon>Enterococcaceae</taxon>
        <taxon>Enterococcus</taxon>
    </lineage>
</organism>
<protein>
    <recommendedName>
        <fullName evidence="4">Alkaline shock response membrane anchor protein AmaP</fullName>
    </recommendedName>
</protein>
<sequence length="189" mass="21221">MNKGTKTIGVIFSLLLLSILLFVALISAIYPLSESFERFRFLTVTNYYVQQYVFWVAVALSILLIIALLILIFYPKTIGTFLLKKGDGELTLDKKAIEGMVRSHLNEEEFIQSPKVNVKATKNKIAVAIKGELKRTSSLIGKTGTLMEEIEKEIKQLLGTDEPVKVSVKYTGYQAPANKHQSDEHARVE</sequence>
<feature type="transmembrane region" description="Helical" evidence="1">
    <location>
        <begin position="52"/>
        <end position="74"/>
    </location>
</feature>
<reference evidence="2 3" key="1">
    <citation type="journal article" date="2017" name="BMC Microbiol.">
        <title>Comparative genomics of Enterococcus spp. isolated from bovine feces.</title>
        <authorList>
            <person name="Beukers A.G."/>
            <person name="Zaheer R."/>
            <person name="Goji N."/>
            <person name="Amoako K.K."/>
            <person name="Chaves A.V."/>
            <person name="Ward M.P."/>
            <person name="McAllister T.A."/>
        </authorList>
    </citation>
    <scope>NUCLEOTIDE SEQUENCE [LARGE SCALE GENOMIC DNA]</scope>
    <source>
        <strain evidence="2 3">F1129D 143</strain>
    </source>
</reference>
<evidence type="ECO:0008006" key="4">
    <source>
        <dbReference type="Google" id="ProtNLM"/>
    </source>
</evidence>
<dbReference type="AlphaFoldDB" id="A0A1V8YVN4"/>
<comment type="caution">
    <text evidence="2">The sequence shown here is derived from an EMBL/GenBank/DDBJ whole genome shotgun (WGS) entry which is preliminary data.</text>
</comment>